<dbReference type="GO" id="GO:1990904">
    <property type="term" value="C:ribonucleoprotein complex"/>
    <property type="evidence" value="ECO:0007669"/>
    <property type="project" value="UniProtKB-KW"/>
</dbReference>
<dbReference type="InParanoid" id="A0A1D6LIU3"/>
<evidence type="ECO:0000313" key="6">
    <source>
        <dbReference type="EMBL" id="AQK79703.1"/>
    </source>
</evidence>
<dbReference type="GO" id="GO:0005840">
    <property type="term" value="C:ribosome"/>
    <property type="evidence" value="ECO:0007669"/>
    <property type="project" value="UniProtKB-KW"/>
</dbReference>
<dbReference type="AlphaFoldDB" id="A0A1D6LIU3"/>
<dbReference type="EMBL" id="CM000782">
    <property type="protein sequence ID" value="AQK79703.1"/>
    <property type="molecule type" value="Genomic_DNA"/>
</dbReference>
<evidence type="ECO:0000256" key="1">
    <source>
        <dbReference type="ARBA" id="ARBA00006857"/>
    </source>
</evidence>
<sequence length="213" mass="22206">MASGSRQCPSVQGTPGRDKRPLLCDPTRDSASVAALETTHVGLATGHNTQSAAGLEGGVNAMFGAMNITGSDAAQDGRLRVQSPIGAPFLDATGVWSVTEMPDLLMGPAPFVLCRDVEERCGLVADRGAAAGEVGEGADGDEGGVVLVSEEGHDIALHLHEVPSGCVLQDIPNGCKGYVVYLVRVRRGGRKRLLPKCIVYGKPKHQGITQLKL</sequence>
<keyword evidence="3 4" id="KW-0687">Ribonucleoprotein</keyword>
<proteinExistence type="inferred from homology"/>
<feature type="compositionally biased region" description="Polar residues" evidence="5">
    <location>
        <begin position="1"/>
        <end position="13"/>
    </location>
</feature>
<dbReference type="InterPro" id="IPR000439">
    <property type="entry name" value="Ribosomal_eL15"/>
</dbReference>
<dbReference type="STRING" id="4577.A0A1D6LIU3"/>
<dbReference type="SUPFAM" id="SSF54189">
    <property type="entry name" value="Ribosomal proteins S24e, L23 and L15e"/>
    <property type="match status" value="1"/>
</dbReference>
<dbReference type="InterPro" id="IPR012678">
    <property type="entry name" value="Ribosomal_uL23/eL15/eS24_sf"/>
</dbReference>
<comment type="similarity">
    <text evidence="1 4">Belongs to the eukaryotic ribosomal protein eL15 family.</text>
</comment>
<dbReference type="Gene3D" id="3.40.1120.10">
    <property type="entry name" value="Ribosomal protein l15e"/>
    <property type="match status" value="1"/>
</dbReference>
<dbReference type="Pfam" id="PF00827">
    <property type="entry name" value="Ribosomal_L15e"/>
    <property type="match status" value="1"/>
</dbReference>
<protein>
    <recommendedName>
        <fullName evidence="4">Ribosomal protein L15</fullName>
    </recommendedName>
</protein>
<gene>
    <name evidence="6" type="ORF">ZEAMMB73_Zm00001d035793</name>
</gene>
<reference evidence="6" key="1">
    <citation type="submission" date="2015-12" db="EMBL/GenBank/DDBJ databases">
        <title>Update maize B73 reference genome by single molecule sequencing technologies.</title>
        <authorList>
            <consortium name="Maize Genome Sequencing Project"/>
            <person name="Ware D."/>
        </authorList>
    </citation>
    <scope>NUCLEOTIDE SEQUENCE</scope>
    <source>
        <tissue evidence="6">Seedling</tissue>
    </source>
</reference>
<dbReference type="InterPro" id="IPR024794">
    <property type="entry name" value="Rbsml_eL15_core_dom_sf"/>
</dbReference>
<feature type="region of interest" description="Disordered" evidence="5">
    <location>
        <begin position="1"/>
        <end position="23"/>
    </location>
</feature>
<dbReference type="GO" id="GO:0006412">
    <property type="term" value="P:translation"/>
    <property type="evidence" value="ECO:0007669"/>
    <property type="project" value="InterPro"/>
</dbReference>
<evidence type="ECO:0000256" key="5">
    <source>
        <dbReference type="SAM" id="MobiDB-lite"/>
    </source>
</evidence>
<accession>A0A1D6LIU3</accession>
<dbReference type="GO" id="GO:0003735">
    <property type="term" value="F:structural constituent of ribosome"/>
    <property type="evidence" value="ECO:0007669"/>
    <property type="project" value="InterPro"/>
</dbReference>
<keyword evidence="2 4" id="KW-0689">Ribosomal protein</keyword>
<dbReference type="PANTHER" id="PTHR11847:SF4">
    <property type="entry name" value="LARGE RIBOSOMAL SUBUNIT PROTEIN EL15"/>
    <property type="match status" value="1"/>
</dbReference>
<evidence type="ECO:0000256" key="4">
    <source>
        <dbReference type="RuleBase" id="RU000663"/>
    </source>
</evidence>
<dbReference type="PANTHER" id="PTHR11847">
    <property type="entry name" value="RIBOSOMAL PROTEIN L15"/>
    <property type="match status" value="1"/>
</dbReference>
<dbReference type="PaxDb" id="4577-GRMZM2G397663_P01"/>
<name>A0A1D6LIU3_MAIZE</name>
<evidence type="ECO:0000256" key="3">
    <source>
        <dbReference type="ARBA" id="ARBA00023274"/>
    </source>
</evidence>
<organism evidence="6">
    <name type="scientific">Zea mays</name>
    <name type="common">Maize</name>
    <dbReference type="NCBI Taxonomy" id="4577"/>
    <lineage>
        <taxon>Eukaryota</taxon>
        <taxon>Viridiplantae</taxon>
        <taxon>Streptophyta</taxon>
        <taxon>Embryophyta</taxon>
        <taxon>Tracheophyta</taxon>
        <taxon>Spermatophyta</taxon>
        <taxon>Magnoliopsida</taxon>
        <taxon>Liliopsida</taxon>
        <taxon>Poales</taxon>
        <taxon>Poaceae</taxon>
        <taxon>PACMAD clade</taxon>
        <taxon>Panicoideae</taxon>
        <taxon>Andropogonodae</taxon>
        <taxon>Andropogoneae</taxon>
        <taxon>Tripsacinae</taxon>
        <taxon>Zea</taxon>
    </lineage>
</organism>
<evidence type="ECO:0000256" key="2">
    <source>
        <dbReference type="ARBA" id="ARBA00022980"/>
    </source>
</evidence>